<feature type="region of interest" description="Disordered" evidence="1">
    <location>
        <begin position="163"/>
        <end position="358"/>
    </location>
</feature>
<sequence>MARKNYTQTVEPVSRIAEKIFGWLAWLGLLAITALLLFFSLVTMNDPAFVDNLRQQLETEFQNLAQQGQDLGAAPGEIANMAVGWLNNVWMIALYLAIPLILGLFGLLTMRRRILAGFLLLIAGILTAPLIAFVITGLIPLFFVIAAILLFVRKDRVITHDDDMEPLDDRRDATERRGDGIQNDRRGAPVDDAAYDRRRDMERDLEDNQVNRRGDDPVRRYEEDREKQRHADEIDERQRTGRDDDLEKTRTFRSLDDSDRGDRSGVVARDAQSDREGEYGSRGEDQDRYVDRNIDSQETTEPVIEEEYARRGGIGAERDDGSEITSDDESVNRRGEDYDYGATRERRDNVNRRNNDTL</sequence>
<organism evidence="4 5">
    <name type="scientific">Salinicoccus bachuensis</name>
    <dbReference type="NCBI Taxonomy" id="3136731"/>
    <lineage>
        <taxon>Bacteria</taxon>
        <taxon>Bacillati</taxon>
        <taxon>Bacillota</taxon>
        <taxon>Bacilli</taxon>
        <taxon>Bacillales</taxon>
        <taxon>Staphylococcaceae</taxon>
        <taxon>Salinicoccus</taxon>
    </lineage>
</organism>
<keyword evidence="2" id="KW-0472">Membrane</keyword>
<evidence type="ECO:0000259" key="3">
    <source>
        <dbReference type="Pfam" id="PF13273"/>
    </source>
</evidence>
<dbReference type="RefSeq" id="WP_342388973.1">
    <property type="nucleotide sequence ID" value="NZ_CP138333.2"/>
</dbReference>
<feature type="compositionally biased region" description="Basic and acidic residues" evidence="1">
    <location>
        <begin position="271"/>
        <end position="295"/>
    </location>
</feature>
<accession>A0ABZ3CK62</accession>
<name>A0ABZ3CK62_9STAP</name>
<feature type="domain" description="DUF4064" evidence="3">
    <location>
        <begin position="14"/>
        <end position="129"/>
    </location>
</feature>
<proteinExistence type="predicted"/>
<evidence type="ECO:0000256" key="2">
    <source>
        <dbReference type="SAM" id="Phobius"/>
    </source>
</evidence>
<dbReference type="InterPro" id="IPR025273">
    <property type="entry name" value="DUF4064"/>
</dbReference>
<feature type="compositionally biased region" description="Basic and acidic residues" evidence="1">
    <location>
        <begin position="209"/>
        <end position="263"/>
    </location>
</feature>
<feature type="compositionally biased region" description="Basic and acidic residues" evidence="1">
    <location>
        <begin position="163"/>
        <end position="202"/>
    </location>
</feature>
<feature type="compositionally biased region" description="Basic and acidic residues" evidence="1">
    <location>
        <begin position="330"/>
        <end position="358"/>
    </location>
</feature>
<dbReference type="Pfam" id="PF13273">
    <property type="entry name" value="DUF4064"/>
    <property type="match status" value="1"/>
</dbReference>
<dbReference type="EMBL" id="CP138333">
    <property type="protein sequence ID" value="WZX30454.1"/>
    <property type="molecule type" value="Genomic_DNA"/>
</dbReference>
<keyword evidence="2" id="KW-1133">Transmembrane helix</keyword>
<protein>
    <submittedName>
        <fullName evidence="4">DUF4064 domain-containing protein</fullName>
    </submittedName>
</protein>
<feature type="transmembrane region" description="Helical" evidence="2">
    <location>
        <begin position="119"/>
        <end position="152"/>
    </location>
</feature>
<feature type="transmembrane region" description="Helical" evidence="2">
    <location>
        <begin position="20"/>
        <end position="42"/>
    </location>
</feature>
<evidence type="ECO:0000256" key="1">
    <source>
        <dbReference type="SAM" id="MobiDB-lite"/>
    </source>
</evidence>
<evidence type="ECO:0000313" key="5">
    <source>
        <dbReference type="Proteomes" id="UP001455384"/>
    </source>
</evidence>
<dbReference type="Proteomes" id="UP001455384">
    <property type="component" value="Chromosome"/>
</dbReference>
<keyword evidence="5" id="KW-1185">Reference proteome</keyword>
<feature type="transmembrane region" description="Helical" evidence="2">
    <location>
        <begin position="89"/>
        <end position="107"/>
    </location>
</feature>
<gene>
    <name evidence="4" type="ORF">RQP18_04490</name>
</gene>
<evidence type="ECO:0000313" key="4">
    <source>
        <dbReference type="EMBL" id="WZX30454.1"/>
    </source>
</evidence>
<keyword evidence="2" id="KW-0812">Transmembrane</keyword>
<reference evidence="5" key="1">
    <citation type="submission" date="2023-10" db="EMBL/GenBank/DDBJ databases">
        <title>Genome analysis and identification of Salinococcus sp. Bachu38 nov., a PGPR from the rhizosphere of Tamarix.</title>
        <authorList>
            <person name="Liang Z."/>
            <person name="Zhang X."/>
            <person name="Jia J."/>
            <person name="Chen X."/>
            <person name="Wang Y."/>
            <person name="Wang Q."/>
            <person name="Wang R."/>
        </authorList>
    </citation>
    <scope>NUCLEOTIDE SEQUENCE [LARGE SCALE GENOMIC DNA]</scope>
    <source>
        <strain evidence="5">Bachu38</strain>
    </source>
</reference>